<evidence type="ECO:0000313" key="7">
    <source>
        <dbReference type="EMBL" id="PWN57449.1"/>
    </source>
</evidence>
<dbReference type="CDD" id="cd03010">
    <property type="entry name" value="TlpA_like_DsbE"/>
    <property type="match status" value="1"/>
</dbReference>
<dbReference type="NCBIfam" id="TIGR00385">
    <property type="entry name" value="dsbE"/>
    <property type="match status" value="1"/>
</dbReference>
<dbReference type="InterPro" id="IPR013740">
    <property type="entry name" value="Redoxin"/>
</dbReference>
<dbReference type="OrthoDB" id="9799347at2"/>
<organism evidence="7 8">
    <name type="scientific">Abyssibacter profundi</name>
    <dbReference type="NCBI Taxonomy" id="2182787"/>
    <lineage>
        <taxon>Bacteria</taxon>
        <taxon>Pseudomonadati</taxon>
        <taxon>Pseudomonadota</taxon>
        <taxon>Gammaproteobacteria</taxon>
        <taxon>Chromatiales</taxon>
        <taxon>Oceanococcaceae</taxon>
        <taxon>Abyssibacter</taxon>
    </lineage>
</organism>
<feature type="domain" description="Thioredoxin" evidence="6">
    <location>
        <begin position="34"/>
        <end position="176"/>
    </location>
</feature>
<dbReference type="AlphaFoldDB" id="A0A363UPV0"/>
<comment type="caution">
    <text evidence="7">The sequence shown here is derived from an EMBL/GenBank/DDBJ whole genome shotgun (WGS) entry which is preliminary data.</text>
</comment>
<evidence type="ECO:0000256" key="5">
    <source>
        <dbReference type="ARBA" id="ARBA00023284"/>
    </source>
</evidence>
<dbReference type="RefSeq" id="WP_109718953.1">
    <property type="nucleotide sequence ID" value="NZ_QEQK01000002.1"/>
</dbReference>
<dbReference type="PANTHER" id="PTHR42852">
    <property type="entry name" value="THIOL:DISULFIDE INTERCHANGE PROTEIN DSBE"/>
    <property type="match status" value="1"/>
</dbReference>
<dbReference type="InterPro" id="IPR036249">
    <property type="entry name" value="Thioredoxin-like_sf"/>
</dbReference>
<dbReference type="GO" id="GO:0005886">
    <property type="term" value="C:plasma membrane"/>
    <property type="evidence" value="ECO:0007669"/>
    <property type="project" value="UniProtKB-SubCell"/>
</dbReference>
<comment type="similarity">
    <text evidence="2">Belongs to the thioredoxin family. DsbE subfamily.</text>
</comment>
<dbReference type="InterPro" id="IPR017937">
    <property type="entry name" value="Thioredoxin_CS"/>
</dbReference>
<gene>
    <name evidence="7" type="ORF">DEH80_02880</name>
</gene>
<dbReference type="Proteomes" id="UP000251800">
    <property type="component" value="Unassembled WGS sequence"/>
</dbReference>
<proteinExistence type="inferred from homology"/>
<evidence type="ECO:0000256" key="2">
    <source>
        <dbReference type="ARBA" id="ARBA00007758"/>
    </source>
</evidence>
<reference evidence="7 8" key="1">
    <citation type="submission" date="2018-05" db="EMBL/GenBank/DDBJ databases">
        <title>Abyssibacter profundi OUC007T gen. nov., sp. nov, a marine bacterium isolated from seawater of the Mariana Trench.</title>
        <authorList>
            <person name="Zhou S."/>
        </authorList>
    </citation>
    <scope>NUCLEOTIDE SEQUENCE [LARGE SCALE GENOMIC DNA]</scope>
    <source>
        <strain evidence="7 8">OUC007</strain>
    </source>
</reference>
<keyword evidence="5" id="KW-0676">Redox-active center</keyword>
<dbReference type="InterPro" id="IPR050553">
    <property type="entry name" value="Thioredoxin_ResA/DsbE_sf"/>
</dbReference>
<dbReference type="GO" id="GO:0015036">
    <property type="term" value="F:disulfide oxidoreductase activity"/>
    <property type="evidence" value="ECO:0007669"/>
    <property type="project" value="InterPro"/>
</dbReference>
<evidence type="ECO:0000256" key="1">
    <source>
        <dbReference type="ARBA" id="ARBA00004383"/>
    </source>
</evidence>
<dbReference type="PANTHER" id="PTHR42852:SF6">
    <property type="entry name" value="THIOL:DISULFIDE INTERCHANGE PROTEIN DSBE"/>
    <property type="match status" value="1"/>
</dbReference>
<accession>A0A363UPV0</accession>
<protein>
    <submittedName>
        <fullName evidence="7">DsbE family thiol:disulfide interchange protein</fullName>
    </submittedName>
</protein>
<dbReference type="Gene3D" id="3.40.30.10">
    <property type="entry name" value="Glutaredoxin"/>
    <property type="match status" value="1"/>
</dbReference>
<evidence type="ECO:0000256" key="3">
    <source>
        <dbReference type="ARBA" id="ARBA00022748"/>
    </source>
</evidence>
<keyword evidence="4" id="KW-1015">Disulfide bond</keyword>
<evidence type="ECO:0000313" key="8">
    <source>
        <dbReference type="Proteomes" id="UP000251800"/>
    </source>
</evidence>
<dbReference type="GO" id="GO:0030288">
    <property type="term" value="C:outer membrane-bounded periplasmic space"/>
    <property type="evidence" value="ECO:0007669"/>
    <property type="project" value="InterPro"/>
</dbReference>
<comment type="subcellular location">
    <subcellularLocation>
        <location evidence="1">Cell inner membrane</location>
        <topology evidence="1">Single-pass membrane protein</topology>
        <orientation evidence="1">Periplasmic side</orientation>
    </subcellularLocation>
</comment>
<evidence type="ECO:0000256" key="4">
    <source>
        <dbReference type="ARBA" id="ARBA00023157"/>
    </source>
</evidence>
<keyword evidence="3" id="KW-0201">Cytochrome c-type biogenesis</keyword>
<dbReference type="Pfam" id="PF08534">
    <property type="entry name" value="Redoxin"/>
    <property type="match status" value="1"/>
</dbReference>
<name>A0A363UPV0_9GAMM</name>
<dbReference type="InterPro" id="IPR004799">
    <property type="entry name" value="Periplasmic_diS_OxRdtase_DsbE"/>
</dbReference>
<keyword evidence="8" id="KW-1185">Reference proteome</keyword>
<dbReference type="GO" id="GO:0017004">
    <property type="term" value="P:cytochrome complex assembly"/>
    <property type="evidence" value="ECO:0007669"/>
    <property type="project" value="UniProtKB-KW"/>
</dbReference>
<sequence length="179" mass="19827">MSRWFLLAPVLVVGLLIVVFAVGLRLDPSRVPSPLIDQPAPAFSLPSLRAPDQVVTSDRLRGQVTVVNVFASWCVPCRLEHPLWMEWAQTSDVPVIGLNYKDAPRDALAWLARHGDPYAVIASDLSGDVGIDWGVYGVPETFVIDADGRIRHKHIGPLDPSTMERDFRPIVEQLLREAS</sequence>
<evidence type="ECO:0000259" key="6">
    <source>
        <dbReference type="PROSITE" id="PS51352"/>
    </source>
</evidence>
<dbReference type="PROSITE" id="PS51352">
    <property type="entry name" value="THIOREDOXIN_2"/>
    <property type="match status" value="1"/>
</dbReference>
<dbReference type="SUPFAM" id="SSF52833">
    <property type="entry name" value="Thioredoxin-like"/>
    <property type="match status" value="1"/>
</dbReference>
<dbReference type="PROSITE" id="PS00194">
    <property type="entry name" value="THIOREDOXIN_1"/>
    <property type="match status" value="1"/>
</dbReference>
<dbReference type="InterPro" id="IPR013766">
    <property type="entry name" value="Thioredoxin_domain"/>
</dbReference>
<dbReference type="EMBL" id="QEQK01000002">
    <property type="protein sequence ID" value="PWN57449.1"/>
    <property type="molecule type" value="Genomic_DNA"/>
</dbReference>